<sequence>MLKPCHPSETISKCKRTMENKLLRLRPALERKLTYLEMHLATSLTPEERKLQEDTSPKKSRSSKFRCINWFRKEGQVKK</sequence>
<dbReference type="Proteomes" id="UP001152798">
    <property type="component" value="Chromosome 6"/>
</dbReference>
<accession>A0A9P0MWF0</accession>
<proteinExistence type="predicted"/>
<keyword evidence="2" id="KW-1185">Reference proteome</keyword>
<organism evidence="1 2">
    <name type="scientific">Nezara viridula</name>
    <name type="common">Southern green stink bug</name>
    <name type="synonym">Cimex viridulus</name>
    <dbReference type="NCBI Taxonomy" id="85310"/>
    <lineage>
        <taxon>Eukaryota</taxon>
        <taxon>Metazoa</taxon>
        <taxon>Ecdysozoa</taxon>
        <taxon>Arthropoda</taxon>
        <taxon>Hexapoda</taxon>
        <taxon>Insecta</taxon>
        <taxon>Pterygota</taxon>
        <taxon>Neoptera</taxon>
        <taxon>Paraneoptera</taxon>
        <taxon>Hemiptera</taxon>
        <taxon>Heteroptera</taxon>
        <taxon>Panheteroptera</taxon>
        <taxon>Pentatomomorpha</taxon>
        <taxon>Pentatomoidea</taxon>
        <taxon>Pentatomidae</taxon>
        <taxon>Pentatominae</taxon>
        <taxon>Nezara</taxon>
    </lineage>
</organism>
<protein>
    <submittedName>
        <fullName evidence="1">Uncharacterized protein</fullName>
    </submittedName>
</protein>
<evidence type="ECO:0000313" key="1">
    <source>
        <dbReference type="EMBL" id="CAH1404952.1"/>
    </source>
</evidence>
<dbReference type="OrthoDB" id="10298354at2759"/>
<evidence type="ECO:0000313" key="2">
    <source>
        <dbReference type="Proteomes" id="UP001152798"/>
    </source>
</evidence>
<gene>
    <name evidence="1" type="ORF">NEZAVI_LOCUS13263</name>
</gene>
<dbReference type="EMBL" id="OV725082">
    <property type="protein sequence ID" value="CAH1404952.1"/>
    <property type="molecule type" value="Genomic_DNA"/>
</dbReference>
<dbReference type="AlphaFoldDB" id="A0A9P0MWF0"/>
<name>A0A9P0MWF0_NEZVI</name>
<reference evidence="1" key="1">
    <citation type="submission" date="2022-01" db="EMBL/GenBank/DDBJ databases">
        <authorList>
            <person name="King R."/>
        </authorList>
    </citation>
    <scope>NUCLEOTIDE SEQUENCE</scope>
</reference>